<dbReference type="PANTHER" id="PTHR42850">
    <property type="entry name" value="METALLOPHOSPHOESTERASE"/>
    <property type="match status" value="1"/>
</dbReference>
<comment type="similarity">
    <text evidence="2">Belongs to the Ap4A hydrolase family.</text>
</comment>
<evidence type="ECO:0000256" key="4">
    <source>
        <dbReference type="ARBA" id="ARBA00022801"/>
    </source>
</evidence>
<sequence length="274" mass="31595">MLVKSKFKFVVGDIQGCYGEFKNLLKIIDPKKDNKIFCVGDLVNRGPESEKVLEYVMKHNIKSVLGNHDLHMMAMILGVHKIKDKNHTLHKVLTKNKRVEAVDYFIKFPFAKELKANDKKSLVVHAGVLPTWSLQDIYAANEELCEPLKKDPEKFLSDMYSDRRIAISKSTNKRNRQRYLVNVFTRMRFLSRKNKLDLKTKTKKTHKDKYQPWFNYQHKCLKDIDNIVFGHWAAINGVTNHSNIKGIDLGCVWGGSLAAINLFDNSIITVNSES</sequence>
<protein>
    <recommendedName>
        <fullName evidence="3">bis(5'-nucleosyl)-tetraphosphatase (symmetrical)</fullName>
        <ecNumber evidence="3">3.6.1.41</ecNumber>
    </recommendedName>
    <alternativeName>
        <fullName evidence="6">Ap4A hydrolase</fullName>
    </alternativeName>
    <alternativeName>
        <fullName evidence="5">Diadenosine 5',5'''-P1,P4-tetraphosphate pyrophosphohydrolase</fullName>
    </alternativeName>
    <alternativeName>
        <fullName evidence="7">Diadenosine tetraphosphatase</fullName>
    </alternativeName>
</protein>
<dbReference type="EC" id="3.6.1.41" evidence="3"/>
<comment type="function">
    <text evidence="1">Hydrolyzes diadenosine 5',5'''-P1,P4-tetraphosphate to yield ADP.</text>
</comment>
<dbReference type="Pfam" id="PF00149">
    <property type="entry name" value="Metallophos"/>
    <property type="match status" value="1"/>
</dbReference>
<evidence type="ECO:0000256" key="5">
    <source>
        <dbReference type="ARBA" id="ARBA00031248"/>
    </source>
</evidence>
<dbReference type="GO" id="GO:0008803">
    <property type="term" value="F:bis(5'-nucleosyl)-tetraphosphatase (symmetrical) activity"/>
    <property type="evidence" value="ECO:0007669"/>
    <property type="project" value="UniProtKB-EC"/>
</dbReference>
<proteinExistence type="inferred from homology"/>
<dbReference type="EMBL" id="QOPD01000001">
    <property type="protein sequence ID" value="RCL39194.1"/>
    <property type="molecule type" value="Genomic_DNA"/>
</dbReference>
<dbReference type="GO" id="GO:0005737">
    <property type="term" value="C:cytoplasm"/>
    <property type="evidence" value="ECO:0007669"/>
    <property type="project" value="TreeGrafter"/>
</dbReference>
<dbReference type="Proteomes" id="UP000252147">
    <property type="component" value="Unassembled WGS sequence"/>
</dbReference>
<feature type="domain" description="Calcineurin-like phosphoesterase" evidence="9">
    <location>
        <begin position="10"/>
        <end position="173"/>
    </location>
</feature>
<evidence type="ECO:0000256" key="2">
    <source>
        <dbReference type="ARBA" id="ARBA00005419"/>
    </source>
</evidence>
<dbReference type="NCBIfam" id="NF001204">
    <property type="entry name" value="PRK00166.1"/>
    <property type="match status" value="1"/>
</dbReference>
<evidence type="ECO:0000259" key="9">
    <source>
        <dbReference type="Pfam" id="PF00149"/>
    </source>
</evidence>
<dbReference type="AlphaFoldDB" id="A0A368BQK7"/>
<dbReference type="GO" id="GO:0110154">
    <property type="term" value="P:RNA decapping"/>
    <property type="evidence" value="ECO:0007669"/>
    <property type="project" value="TreeGrafter"/>
</dbReference>
<evidence type="ECO:0000313" key="11">
    <source>
        <dbReference type="Proteomes" id="UP000252147"/>
    </source>
</evidence>
<accession>A0A368BQK7</accession>
<evidence type="ECO:0000256" key="3">
    <source>
        <dbReference type="ARBA" id="ARBA00012506"/>
    </source>
</evidence>
<dbReference type="PANTHER" id="PTHR42850:SF11">
    <property type="entry name" value="BIS(5'-NUCLEOSYL)-TETRAPHOSPHATASE [SYMMETRICAL]"/>
    <property type="match status" value="1"/>
</dbReference>
<evidence type="ECO:0000256" key="8">
    <source>
        <dbReference type="ARBA" id="ARBA00049417"/>
    </source>
</evidence>
<name>A0A368BQK7_9GAMM</name>
<evidence type="ECO:0000256" key="7">
    <source>
        <dbReference type="ARBA" id="ARBA00033210"/>
    </source>
</evidence>
<keyword evidence="4" id="KW-0378">Hydrolase</keyword>
<dbReference type="SUPFAM" id="SSF56300">
    <property type="entry name" value="Metallo-dependent phosphatases"/>
    <property type="match status" value="1"/>
</dbReference>
<evidence type="ECO:0000256" key="1">
    <source>
        <dbReference type="ARBA" id="ARBA00003413"/>
    </source>
</evidence>
<evidence type="ECO:0000313" key="10">
    <source>
        <dbReference type="EMBL" id="RCL39194.1"/>
    </source>
</evidence>
<reference evidence="10 11" key="1">
    <citation type="journal article" date="2018" name="Microbiome">
        <title>Fine metagenomic profile of the Mediterranean stratified and mixed water columns revealed by assembly and recruitment.</title>
        <authorList>
            <person name="Haro-Moreno J.M."/>
            <person name="Lopez-Perez M."/>
            <person name="De La Torre J.R."/>
            <person name="Picazo A."/>
            <person name="Camacho A."/>
            <person name="Rodriguez-Valera F."/>
        </authorList>
    </citation>
    <scope>NUCLEOTIDE SEQUENCE [LARGE SCALE GENOMIC DNA]</scope>
    <source>
        <strain evidence="10">MED-G83</strain>
    </source>
</reference>
<dbReference type="GO" id="GO:0016791">
    <property type="term" value="F:phosphatase activity"/>
    <property type="evidence" value="ECO:0007669"/>
    <property type="project" value="TreeGrafter"/>
</dbReference>
<dbReference type="InterPro" id="IPR029052">
    <property type="entry name" value="Metallo-depent_PP-like"/>
</dbReference>
<gene>
    <name evidence="10" type="ORF">DBW97_00265</name>
</gene>
<dbReference type="InterPro" id="IPR050126">
    <property type="entry name" value="Ap4A_hydrolase"/>
</dbReference>
<dbReference type="Gene3D" id="3.60.21.10">
    <property type="match status" value="1"/>
</dbReference>
<dbReference type="InterPro" id="IPR004617">
    <property type="entry name" value="ApaH"/>
</dbReference>
<evidence type="ECO:0000256" key="6">
    <source>
        <dbReference type="ARBA" id="ARBA00032248"/>
    </source>
</evidence>
<organism evidence="10 11">
    <name type="scientific">SAR86 cluster bacterium</name>
    <dbReference type="NCBI Taxonomy" id="2030880"/>
    <lineage>
        <taxon>Bacteria</taxon>
        <taxon>Pseudomonadati</taxon>
        <taxon>Pseudomonadota</taxon>
        <taxon>Gammaproteobacteria</taxon>
        <taxon>SAR86 cluster</taxon>
    </lineage>
</organism>
<dbReference type="PIRSF" id="PIRSF000903">
    <property type="entry name" value="B5n-ttraPtase_sm"/>
    <property type="match status" value="1"/>
</dbReference>
<comment type="catalytic activity">
    <reaction evidence="8">
        <text>P(1),P(4)-bis(5'-adenosyl) tetraphosphate + H2O = 2 ADP + 2 H(+)</text>
        <dbReference type="Rhea" id="RHEA:24252"/>
        <dbReference type="ChEBI" id="CHEBI:15377"/>
        <dbReference type="ChEBI" id="CHEBI:15378"/>
        <dbReference type="ChEBI" id="CHEBI:58141"/>
        <dbReference type="ChEBI" id="CHEBI:456216"/>
        <dbReference type="EC" id="3.6.1.41"/>
    </reaction>
</comment>
<dbReference type="InterPro" id="IPR004843">
    <property type="entry name" value="Calcineurin-like_PHP"/>
</dbReference>
<comment type="caution">
    <text evidence="10">The sequence shown here is derived from an EMBL/GenBank/DDBJ whole genome shotgun (WGS) entry which is preliminary data.</text>
</comment>